<dbReference type="Pfam" id="PF22725">
    <property type="entry name" value="GFO_IDH_MocA_C3"/>
    <property type="match status" value="1"/>
</dbReference>
<protein>
    <submittedName>
        <fullName evidence="6">Gfo/Idh/MocA family oxidoreductase</fullName>
    </submittedName>
</protein>
<dbReference type="InterPro" id="IPR000683">
    <property type="entry name" value="Gfo/Idh/MocA-like_OxRdtase_N"/>
</dbReference>
<evidence type="ECO:0000256" key="2">
    <source>
        <dbReference type="ARBA" id="ARBA00023002"/>
    </source>
</evidence>
<dbReference type="InterPro" id="IPR050984">
    <property type="entry name" value="Gfo/Idh/MocA_domain"/>
</dbReference>
<keyword evidence="2" id="KW-0560">Oxidoreductase</keyword>
<evidence type="ECO:0000256" key="3">
    <source>
        <dbReference type="ARBA" id="ARBA00023027"/>
    </source>
</evidence>
<dbReference type="InterPro" id="IPR055170">
    <property type="entry name" value="GFO_IDH_MocA-like_dom"/>
</dbReference>
<dbReference type="PANTHER" id="PTHR22604">
    <property type="entry name" value="OXIDOREDUCTASES"/>
    <property type="match status" value="1"/>
</dbReference>
<dbReference type="Pfam" id="PF01408">
    <property type="entry name" value="GFO_IDH_MocA"/>
    <property type="match status" value="1"/>
</dbReference>
<organism evidence="6 7">
    <name type="scientific">Microbacterium marmarense</name>
    <dbReference type="NCBI Taxonomy" id="3122051"/>
    <lineage>
        <taxon>Bacteria</taxon>
        <taxon>Bacillati</taxon>
        <taxon>Actinomycetota</taxon>
        <taxon>Actinomycetes</taxon>
        <taxon>Micrococcales</taxon>
        <taxon>Microbacteriaceae</taxon>
        <taxon>Microbacterium</taxon>
    </lineage>
</organism>
<keyword evidence="3" id="KW-0520">NAD</keyword>
<comment type="similarity">
    <text evidence="1">Belongs to the Gfo/Idh/MocA family.</text>
</comment>
<accession>A0ABU8LP01</accession>
<dbReference type="InterPro" id="IPR036291">
    <property type="entry name" value="NAD(P)-bd_dom_sf"/>
</dbReference>
<evidence type="ECO:0000313" key="7">
    <source>
        <dbReference type="Proteomes" id="UP001368654"/>
    </source>
</evidence>
<keyword evidence="7" id="KW-1185">Reference proteome</keyword>
<dbReference type="PANTHER" id="PTHR22604:SF105">
    <property type="entry name" value="TRANS-1,2-DIHYDROBENZENE-1,2-DIOL DEHYDROGENASE"/>
    <property type="match status" value="1"/>
</dbReference>
<name>A0ABU8LP01_9MICO</name>
<comment type="caution">
    <text evidence="6">The sequence shown here is derived from an EMBL/GenBank/DDBJ whole genome shotgun (WGS) entry which is preliminary data.</text>
</comment>
<gene>
    <name evidence="6" type="ORF">WDU96_00135</name>
</gene>
<dbReference type="SUPFAM" id="SSF51735">
    <property type="entry name" value="NAD(P)-binding Rossmann-fold domains"/>
    <property type="match status" value="1"/>
</dbReference>
<evidence type="ECO:0000256" key="1">
    <source>
        <dbReference type="ARBA" id="ARBA00010928"/>
    </source>
</evidence>
<dbReference type="Proteomes" id="UP001368654">
    <property type="component" value="Unassembled WGS sequence"/>
</dbReference>
<dbReference type="Gene3D" id="3.30.360.10">
    <property type="entry name" value="Dihydrodipicolinate Reductase, domain 2"/>
    <property type="match status" value="1"/>
</dbReference>
<reference evidence="6 7" key="1">
    <citation type="submission" date="2024-02" db="EMBL/GenBank/DDBJ databases">
        <authorList>
            <person name="Saticioglu I.B."/>
        </authorList>
    </citation>
    <scope>NUCLEOTIDE SEQUENCE [LARGE SCALE GENOMIC DNA]</scope>
    <source>
        <strain evidence="6 7">Mu-86</strain>
    </source>
</reference>
<evidence type="ECO:0000259" key="5">
    <source>
        <dbReference type="Pfam" id="PF22725"/>
    </source>
</evidence>
<dbReference type="RefSeq" id="WP_337336455.1">
    <property type="nucleotide sequence ID" value="NZ_JBBDGL010000001.1"/>
</dbReference>
<dbReference type="Gene3D" id="3.40.50.720">
    <property type="entry name" value="NAD(P)-binding Rossmann-like Domain"/>
    <property type="match status" value="1"/>
</dbReference>
<feature type="domain" description="GFO/IDH/MocA-like oxidoreductase" evidence="5">
    <location>
        <begin position="152"/>
        <end position="264"/>
    </location>
</feature>
<dbReference type="EMBL" id="JBBDGL010000001">
    <property type="protein sequence ID" value="MEJ1154004.1"/>
    <property type="molecule type" value="Genomic_DNA"/>
</dbReference>
<evidence type="ECO:0000313" key="6">
    <source>
        <dbReference type="EMBL" id="MEJ1154004.1"/>
    </source>
</evidence>
<sequence>MSRLPSRLPDAKTFSRDSAPSLRWGVLAPGGIASAFVEALHRFTDQRMVAVGSRSFQRALEFAARFDIPHAARSYEELVSRGDIDVVYVASPASEHVRLGLLAIAAGKHVLIEKPLATNAEDATTLLAAARKAGVLAMEAMWTRYLPQSSVIRGLVAEGVLGDVEMVLADHGQAVPRDPSRRLWRPELGGGALGDMGIYPIAFASEVLGAPTEVVAQGFLTSTGVDAYATLACTYEGARRSVLSAGMLTRTPITAVVAGSEARVELSAPFFAPSSFRLLDTAVFGSESRAWRDQTGLAGFDGLSWEATALARFVDEGRVESPLHTHAETVSILETIDEARRQIHAASKVFD</sequence>
<dbReference type="SUPFAM" id="SSF55347">
    <property type="entry name" value="Glyceraldehyde-3-phosphate dehydrogenase-like, C-terminal domain"/>
    <property type="match status" value="1"/>
</dbReference>
<proteinExistence type="inferred from homology"/>
<evidence type="ECO:0000259" key="4">
    <source>
        <dbReference type="Pfam" id="PF01408"/>
    </source>
</evidence>
<feature type="domain" description="Gfo/Idh/MocA-like oxidoreductase N-terminal" evidence="4">
    <location>
        <begin position="23"/>
        <end position="138"/>
    </location>
</feature>